<keyword evidence="3" id="KW-1185">Reference proteome</keyword>
<dbReference type="Proteomes" id="UP000077202">
    <property type="component" value="Unassembled WGS sequence"/>
</dbReference>
<sequence>MESNTCIAAAACRSGDPAYNSQHSFGSIPLDSQDLGGPGDVDIHPTLDLSSNIHGQHSCRRKQDAGGDSGQTPSVLRETALGKVKAYLLCKLTNGKASMDQKMSTGSKSYLRQTRKRRKISPPDQFIAPPEMSTIPAQPLIVSGPNMVPESTNIGERHVSNALGGRGVIQLANADTILMPRD</sequence>
<reference evidence="2" key="1">
    <citation type="submission" date="2016-03" db="EMBL/GenBank/DDBJ databases">
        <title>Mechanisms controlling the formation of the plant cell surface in tip-growing cells are functionally conserved among land plants.</title>
        <authorList>
            <person name="Honkanen S."/>
            <person name="Jones V.A."/>
            <person name="Morieri G."/>
            <person name="Champion C."/>
            <person name="Hetherington A.J."/>
            <person name="Kelly S."/>
            <person name="Saint-Marcoux D."/>
            <person name="Proust H."/>
            <person name="Prescott H."/>
            <person name="Dolan L."/>
        </authorList>
    </citation>
    <scope>NUCLEOTIDE SEQUENCE [LARGE SCALE GENOMIC DNA]</scope>
    <source>
        <tissue evidence="2">Whole gametophyte</tissue>
    </source>
</reference>
<evidence type="ECO:0000256" key="1">
    <source>
        <dbReference type="SAM" id="MobiDB-lite"/>
    </source>
</evidence>
<feature type="region of interest" description="Disordered" evidence="1">
    <location>
        <begin position="100"/>
        <end position="124"/>
    </location>
</feature>
<name>A0A176WPM1_MARPO</name>
<feature type="region of interest" description="Disordered" evidence="1">
    <location>
        <begin position="23"/>
        <end position="74"/>
    </location>
</feature>
<comment type="caution">
    <text evidence="2">The sequence shown here is derived from an EMBL/GenBank/DDBJ whole genome shotgun (WGS) entry which is preliminary data.</text>
</comment>
<protein>
    <submittedName>
        <fullName evidence="2">Uncharacterized protein</fullName>
    </submittedName>
</protein>
<dbReference type="EMBL" id="LVLJ01000437">
    <property type="protein sequence ID" value="OAE34236.1"/>
    <property type="molecule type" value="Genomic_DNA"/>
</dbReference>
<evidence type="ECO:0000313" key="2">
    <source>
        <dbReference type="EMBL" id="OAE34236.1"/>
    </source>
</evidence>
<evidence type="ECO:0000313" key="3">
    <source>
        <dbReference type="Proteomes" id="UP000077202"/>
    </source>
</evidence>
<dbReference type="AlphaFoldDB" id="A0A176WPM1"/>
<organism evidence="2 3">
    <name type="scientific">Marchantia polymorpha subsp. ruderalis</name>
    <dbReference type="NCBI Taxonomy" id="1480154"/>
    <lineage>
        <taxon>Eukaryota</taxon>
        <taxon>Viridiplantae</taxon>
        <taxon>Streptophyta</taxon>
        <taxon>Embryophyta</taxon>
        <taxon>Marchantiophyta</taxon>
        <taxon>Marchantiopsida</taxon>
        <taxon>Marchantiidae</taxon>
        <taxon>Marchantiales</taxon>
        <taxon>Marchantiaceae</taxon>
        <taxon>Marchantia</taxon>
    </lineage>
</organism>
<accession>A0A176WPM1</accession>
<feature type="compositionally biased region" description="Polar residues" evidence="1">
    <location>
        <begin position="101"/>
        <end position="112"/>
    </location>
</feature>
<proteinExistence type="predicted"/>
<gene>
    <name evidence="2" type="ORF">AXG93_1099s1150</name>
</gene>